<feature type="region of interest" description="Disordered" evidence="1">
    <location>
        <begin position="1"/>
        <end position="69"/>
    </location>
</feature>
<gene>
    <name evidence="2" type="ORF">H6P81_011593</name>
</gene>
<organism evidence="2 3">
    <name type="scientific">Aristolochia fimbriata</name>
    <name type="common">White veined hardy Dutchman's pipe vine</name>
    <dbReference type="NCBI Taxonomy" id="158543"/>
    <lineage>
        <taxon>Eukaryota</taxon>
        <taxon>Viridiplantae</taxon>
        <taxon>Streptophyta</taxon>
        <taxon>Embryophyta</taxon>
        <taxon>Tracheophyta</taxon>
        <taxon>Spermatophyta</taxon>
        <taxon>Magnoliopsida</taxon>
        <taxon>Magnoliidae</taxon>
        <taxon>Piperales</taxon>
        <taxon>Aristolochiaceae</taxon>
        <taxon>Aristolochia</taxon>
    </lineage>
</organism>
<feature type="compositionally biased region" description="Basic and acidic residues" evidence="1">
    <location>
        <begin position="17"/>
        <end position="31"/>
    </location>
</feature>
<sequence length="69" mass="6873">MSSTGFSYAHLYAQQKGIEERRKKREGEEGGRTGNVSSSSGTGAGGHGKRVHPSGGSGSASPVGKPGGA</sequence>
<protein>
    <submittedName>
        <fullName evidence="2">Uncharacterized protein</fullName>
    </submittedName>
</protein>
<feature type="compositionally biased region" description="Low complexity" evidence="1">
    <location>
        <begin position="59"/>
        <end position="69"/>
    </location>
</feature>
<dbReference type="EMBL" id="JAINDJ010000004">
    <property type="protein sequence ID" value="KAG9451628.1"/>
    <property type="molecule type" value="Genomic_DNA"/>
</dbReference>
<dbReference type="Proteomes" id="UP000825729">
    <property type="component" value="Unassembled WGS sequence"/>
</dbReference>
<evidence type="ECO:0000256" key="1">
    <source>
        <dbReference type="SAM" id="MobiDB-lite"/>
    </source>
</evidence>
<reference evidence="2 3" key="1">
    <citation type="submission" date="2021-07" db="EMBL/GenBank/DDBJ databases">
        <title>The Aristolochia fimbriata genome: insights into angiosperm evolution, floral development and chemical biosynthesis.</title>
        <authorList>
            <person name="Jiao Y."/>
        </authorList>
    </citation>
    <scope>NUCLEOTIDE SEQUENCE [LARGE SCALE GENOMIC DNA]</scope>
    <source>
        <strain evidence="2">IBCAS-2021</strain>
        <tissue evidence="2">Leaf</tissue>
    </source>
</reference>
<evidence type="ECO:0000313" key="3">
    <source>
        <dbReference type="Proteomes" id="UP000825729"/>
    </source>
</evidence>
<proteinExistence type="predicted"/>
<keyword evidence="3" id="KW-1185">Reference proteome</keyword>
<accession>A0AAV7ERZ8</accession>
<dbReference type="AlphaFoldDB" id="A0AAV7ERZ8"/>
<comment type="caution">
    <text evidence="2">The sequence shown here is derived from an EMBL/GenBank/DDBJ whole genome shotgun (WGS) entry which is preliminary data.</text>
</comment>
<name>A0AAV7ERZ8_ARIFI</name>
<evidence type="ECO:0000313" key="2">
    <source>
        <dbReference type="EMBL" id="KAG9451628.1"/>
    </source>
</evidence>